<organism evidence="1">
    <name type="scientific">Serratia marcescens SM39</name>
    <dbReference type="NCBI Taxonomy" id="1334564"/>
    <lineage>
        <taxon>Bacteria</taxon>
        <taxon>Pseudomonadati</taxon>
        <taxon>Pseudomonadota</taxon>
        <taxon>Gammaproteobacteria</taxon>
        <taxon>Enterobacterales</taxon>
        <taxon>Yersiniaceae</taxon>
        <taxon>Serratia</taxon>
    </lineage>
</organism>
<name>A0AAT9F144_SERMA</name>
<accession>A0AAT9F144</accession>
<sequence>MENHPSENGVSHRHERAIEQTLADMNSVLLESDLFMARLTVQDRRWQKGRKNGHTLNWRSLFKYHAQTPMSFAFVYRQMASPLSRAGFCLCRYLQAENVIELVALENFSLREAQHPLKGNMLRNCLQVLYLYGLNLQEQRLTPVPPPDILISHAINHRVLALYTRQAAFEVIPGTMTCKTSFNALKKYIQSLEKYGAKCDKVRINNEQKGSQNGK</sequence>
<proteinExistence type="predicted"/>
<gene>
    <name evidence="1" type="ORF">SM39_2371</name>
</gene>
<dbReference type="EMBL" id="AP013063">
    <property type="protein sequence ID" value="BAO34382.1"/>
    <property type="molecule type" value="Genomic_DNA"/>
</dbReference>
<dbReference type="KEGG" id="smar:SM39_2371"/>
<protein>
    <submittedName>
        <fullName evidence="1">Uncharacterized protein</fullName>
    </submittedName>
</protein>
<evidence type="ECO:0000313" key="1">
    <source>
        <dbReference type="EMBL" id="BAO34382.1"/>
    </source>
</evidence>
<dbReference type="AlphaFoldDB" id="A0AAT9F144"/>
<reference evidence="1" key="1">
    <citation type="journal article" date="2014" name="Genome Biol. Evol.">
        <title>Genome evolution and plasticity of Serratia marcescens, an important multidrug-resistant nosocomial pathogen.</title>
        <authorList>
            <person name="Iguchi A."/>
            <person name="Nagaya Y."/>
            <person name="Pradel E."/>
            <person name="Ooka T."/>
            <person name="Ogura Y."/>
            <person name="Katsura K."/>
            <person name="Kurokawa K."/>
            <person name="Oshima K."/>
            <person name="Hattori M."/>
            <person name="Parkhill J."/>
            <person name="Sebaihia M."/>
            <person name="Coulthurst S.J."/>
            <person name="Gotoh N."/>
            <person name="Thomson N.R."/>
            <person name="Ewbank J.J."/>
            <person name="Hayashi T."/>
        </authorList>
    </citation>
    <scope>NUCLEOTIDE SEQUENCE</scope>
    <source>
        <strain evidence="1">SM39</strain>
    </source>
</reference>
<dbReference type="RefSeq" id="WP_041035578.1">
    <property type="nucleotide sequence ID" value="NZ_AP013063.1"/>
</dbReference>